<dbReference type="AlphaFoldDB" id="A0A0G1W3B0"/>
<name>A0A0G1W3B0_9BACT</name>
<evidence type="ECO:0000313" key="1">
    <source>
        <dbReference type="EMBL" id="KKW13241.1"/>
    </source>
</evidence>
<dbReference type="Proteomes" id="UP000034588">
    <property type="component" value="Unassembled WGS sequence"/>
</dbReference>
<evidence type="ECO:0000313" key="2">
    <source>
        <dbReference type="Proteomes" id="UP000034588"/>
    </source>
</evidence>
<dbReference type="EMBL" id="LCQD01000003">
    <property type="protein sequence ID" value="KKW13241.1"/>
    <property type="molecule type" value="Genomic_DNA"/>
</dbReference>
<organism evidence="1 2">
    <name type="scientific">Candidatus Gottesmanbacteria bacterium GW2011_GWB1_49_7</name>
    <dbReference type="NCBI Taxonomy" id="1618448"/>
    <lineage>
        <taxon>Bacteria</taxon>
        <taxon>Candidatus Gottesmaniibacteriota</taxon>
    </lineage>
</organism>
<reference evidence="1 2" key="1">
    <citation type="journal article" date="2015" name="Nature">
        <title>rRNA introns, odd ribosomes, and small enigmatic genomes across a large radiation of phyla.</title>
        <authorList>
            <person name="Brown C.T."/>
            <person name="Hug L.A."/>
            <person name="Thomas B.C."/>
            <person name="Sharon I."/>
            <person name="Castelle C.J."/>
            <person name="Singh A."/>
            <person name="Wilkins M.J."/>
            <person name="Williams K.H."/>
            <person name="Banfield J.F."/>
        </authorList>
    </citation>
    <scope>NUCLEOTIDE SEQUENCE [LARGE SCALE GENOMIC DNA]</scope>
</reference>
<accession>A0A0G1W3B0</accession>
<protein>
    <submittedName>
        <fullName evidence="1">Uncharacterized protein</fullName>
    </submittedName>
</protein>
<sequence length="161" mass="17866">MHAPKYSITSVIVRDCLGTPRAFAVVGIRSRGLLTDVKIILTMEERVALNRAVKACRHPGGKDGVARCAVYKIQDKRHEGRPEAYVEKLKYFSSTETLALDVCSIIEMLPEQLVDGDLHNIKPLQGLTWGDVVLIRAVLAAHNLTLQAYRNAIRAAETFIN</sequence>
<proteinExistence type="predicted"/>
<comment type="caution">
    <text evidence="1">The sequence shown here is derived from an EMBL/GenBank/DDBJ whole genome shotgun (WGS) entry which is preliminary data.</text>
</comment>
<gene>
    <name evidence="1" type="ORF">UY48_C0003G0063</name>
</gene>